<feature type="transmembrane region" description="Helical" evidence="2">
    <location>
        <begin position="120"/>
        <end position="139"/>
    </location>
</feature>
<keyword evidence="5" id="KW-1185">Reference proteome</keyword>
<evidence type="ECO:0000313" key="4">
    <source>
        <dbReference type="EMBL" id="MFI2486078.1"/>
    </source>
</evidence>
<proteinExistence type="predicted"/>
<evidence type="ECO:0000256" key="2">
    <source>
        <dbReference type="SAM" id="Phobius"/>
    </source>
</evidence>
<dbReference type="PANTHER" id="PTHR43032:SF2">
    <property type="entry name" value="BLL0505 PROTEIN"/>
    <property type="match status" value="1"/>
</dbReference>
<sequence length="408" mass="43529">MVRRPLSDIRPAWLRLPEPSDFRSPVHDQRVVARLGMYLGGAILILFVTGLVSHLHQHPVSWLPFGPEPAWAYRLNQGLHVAVGFASLPLVLAKLYTVYPQFFVRPPVTGWKHALERASVGVLVASTVFQVVTGILNVFKLYVFGFSFTTVHYATAWLAFGAALVHVGIKLPVVVRSLAAGARNLDAARPGPDSPPNGDTADGTTGDGTTRRGFLGSVAVAALFVTALTVGQTVTPLRAIALLAPRDPLDGPQGLAVNKTARAARVEELATDPDWALELVGPGGTTHLTRADLLAMSQHEAVLPIACVEGWSATARWTGVRIRDLATLSGGQPDDPVHVVSLQPAGTFYSTSDLPGAYVAHDDTLLALTLAGEDLDLDHGFPARIIAPNRPGVLQTKWVSRLVVGNPT</sequence>
<dbReference type="InterPro" id="IPR000572">
    <property type="entry name" value="OxRdtase_Mopterin-bd_dom"/>
</dbReference>
<dbReference type="CDD" id="cd00321">
    <property type="entry name" value="SO_family_Moco"/>
    <property type="match status" value="1"/>
</dbReference>
<dbReference type="SUPFAM" id="SSF81342">
    <property type="entry name" value="Transmembrane di-heme cytochromes"/>
    <property type="match status" value="1"/>
</dbReference>
<comment type="caution">
    <text evidence="4">The sequence shown here is derived from an EMBL/GenBank/DDBJ whole genome shotgun (WGS) entry which is preliminary data.</text>
</comment>
<dbReference type="PRINTS" id="PR00407">
    <property type="entry name" value="EUMOPTERIN"/>
</dbReference>
<keyword evidence="2" id="KW-0472">Membrane</keyword>
<feature type="transmembrane region" description="Helical" evidence="2">
    <location>
        <begin position="35"/>
        <end position="57"/>
    </location>
</feature>
<keyword evidence="2" id="KW-1133">Transmembrane helix</keyword>
<protein>
    <submittedName>
        <fullName evidence="4">Molybdopterin-dependent oxidoreductase</fullName>
    </submittedName>
</protein>
<feature type="region of interest" description="Disordered" evidence="1">
    <location>
        <begin position="186"/>
        <end position="208"/>
    </location>
</feature>
<dbReference type="InterPro" id="IPR008335">
    <property type="entry name" value="Mopterin_OxRdtase_euk"/>
</dbReference>
<keyword evidence="2" id="KW-0812">Transmembrane</keyword>
<organism evidence="4 5">
    <name type="scientific">Promicromonospora kroppenstedtii</name>
    <dbReference type="NCBI Taxonomy" id="440482"/>
    <lineage>
        <taxon>Bacteria</taxon>
        <taxon>Bacillati</taxon>
        <taxon>Actinomycetota</taxon>
        <taxon>Actinomycetes</taxon>
        <taxon>Micrococcales</taxon>
        <taxon>Promicromonosporaceae</taxon>
        <taxon>Promicromonospora</taxon>
    </lineage>
</organism>
<evidence type="ECO:0000256" key="1">
    <source>
        <dbReference type="SAM" id="MobiDB-lite"/>
    </source>
</evidence>
<accession>A0ABW7XFE6</accession>
<name>A0ABW7XFE6_9MICO</name>
<dbReference type="EMBL" id="JBIRYI010000002">
    <property type="protein sequence ID" value="MFI2486078.1"/>
    <property type="molecule type" value="Genomic_DNA"/>
</dbReference>
<dbReference type="SUPFAM" id="SSF56524">
    <property type="entry name" value="Oxidoreductase molybdopterin-binding domain"/>
    <property type="match status" value="1"/>
</dbReference>
<dbReference type="RefSeq" id="WP_397401685.1">
    <property type="nucleotide sequence ID" value="NZ_JBIRYI010000002.1"/>
</dbReference>
<evidence type="ECO:0000259" key="3">
    <source>
        <dbReference type="Pfam" id="PF00174"/>
    </source>
</evidence>
<dbReference type="Proteomes" id="UP001611580">
    <property type="component" value="Unassembled WGS sequence"/>
</dbReference>
<dbReference type="InterPro" id="IPR016174">
    <property type="entry name" value="Di-haem_cyt_TM"/>
</dbReference>
<reference evidence="4 5" key="1">
    <citation type="submission" date="2024-10" db="EMBL/GenBank/DDBJ databases">
        <title>The Natural Products Discovery Center: Release of the First 8490 Sequenced Strains for Exploring Actinobacteria Biosynthetic Diversity.</title>
        <authorList>
            <person name="Kalkreuter E."/>
            <person name="Kautsar S.A."/>
            <person name="Yang D."/>
            <person name="Bader C.D."/>
            <person name="Teijaro C.N."/>
            <person name="Fluegel L."/>
            <person name="Davis C.M."/>
            <person name="Simpson J.R."/>
            <person name="Lauterbach L."/>
            <person name="Steele A.D."/>
            <person name="Gui C."/>
            <person name="Meng S."/>
            <person name="Li G."/>
            <person name="Viehrig K."/>
            <person name="Ye F."/>
            <person name="Su P."/>
            <person name="Kiefer A.F."/>
            <person name="Nichols A."/>
            <person name="Cepeda A.J."/>
            <person name="Yan W."/>
            <person name="Fan B."/>
            <person name="Jiang Y."/>
            <person name="Adhikari A."/>
            <person name="Zheng C.-J."/>
            <person name="Schuster L."/>
            <person name="Cowan T.M."/>
            <person name="Smanski M.J."/>
            <person name="Chevrette M.G."/>
            <person name="De Carvalho L.P.S."/>
            <person name="Shen B."/>
        </authorList>
    </citation>
    <scope>NUCLEOTIDE SEQUENCE [LARGE SCALE GENOMIC DNA]</scope>
    <source>
        <strain evidence="4 5">NPDC019481</strain>
    </source>
</reference>
<dbReference type="Pfam" id="PF00174">
    <property type="entry name" value="Oxidored_molyb"/>
    <property type="match status" value="1"/>
</dbReference>
<dbReference type="Gene3D" id="3.90.420.10">
    <property type="entry name" value="Oxidoreductase, molybdopterin-binding domain"/>
    <property type="match status" value="1"/>
</dbReference>
<dbReference type="InterPro" id="IPR036374">
    <property type="entry name" value="OxRdtase_Mopterin-bd_sf"/>
</dbReference>
<feature type="domain" description="Oxidoreductase molybdopterin-binding" evidence="3">
    <location>
        <begin position="273"/>
        <end position="404"/>
    </location>
</feature>
<dbReference type="PANTHER" id="PTHR43032">
    <property type="entry name" value="PROTEIN-METHIONINE-SULFOXIDE REDUCTASE"/>
    <property type="match status" value="1"/>
</dbReference>
<gene>
    <name evidence="4" type="ORF">ACH47X_04170</name>
</gene>
<evidence type="ECO:0000313" key="5">
    <source>
        <dbReference type="Proteomes" id="UP001611580"/>
    </source>
</evidence>
<feature type="transmembrane region" description="Helical" evidence="2">
    <location>
        <begin position="151"/>
        <end position="169"/>
    </location>
</feature>
<feature type="compositionally biased region" description="Low complexity" evidence="1">
    <location>
        <begin position="198"/>
        <end position="208"/>
    </location>
</feature>
<feature type="transmembrane region" description="Helical" evidence="2">
    <location>
        <begin position="77"/>
        <end position="99"/>
    </location>
</feature>